<comment type="caution">
    <text evidence="1">The sequence shown here is derived from an EMBL/GenBank/DDBJ whole genome shotgun (WGS) entry which is preliminary data.</text>
</comment>
<dbReference type="Proteomes" id="UP000033423">
    <property type="component" value="Unassembled WGS sequence"/>
</dbReference>
<reference evidence="1 2" key="1">
    <citation type="submission" date="2015-02" db="EMBL/GenBank/DDBJ databases">
        <title>Single-cell genomics of uncultivated deep-branching MTB reveals a conserved set of magnetosome genes.</title>
        <authorList>
            <person name="Kolinko S."/>
            <person name="Richter M."/>
            <person name="Glockner F.O."/>
            <person name="Brachmann A."/>
            <person name="Schuler D."/>
        </authorList>
    </citation>
    <scope>NUCLEOTIDE SEQUENCE [LARGE SCALE GENOMIC DNA]</scope>
    <source>
        <strain evidence="1">TM-1</strain>
    </source>
</reference>
<name>A0A0F3GI85_9BACT</name>
<organism evidence="1 2">
    <name type="scientific">Candidatus Magnetobacterium bavaricum</name>
    <dbReference type="NCBI Taxonomy" id="29290"/>
    <lineage>
        <taxon>Bacteria</taxon>
        <taxon>Pseudomonadati</taxon>
        <taxon>Nitrospirota</taxon>
        <taxon>Thermodesulfovibrionia</taxon>
        <taxon>Thermodesulfovibrionales</taxon>
        <taxon>Candidatus Magnetobacteriaceae</taxon>
        <taxon>Candidatus Magnetobacterium</taxon>
    </lineage>
</organism>
<keyword evidence="2" id="KW-1185">Reference proteome</keyword>
<evidence type="ECO:0000313" key="2">
    <source>
        <dbReference type="Proteomes" id="UP000033423"/>
    </source>
</evidence>
<gene>
    <name evidence="1" type="ORF">MBAV_006153</name>
</gene>
<accession>A0A0F3GI85</accession>
<protein>
    <submittedName>
        <fullName evidence="1">Uncharacterized protein</fullName>
    </submittedName>
</protein>
<evidence type="ECO:0000313" key="1">
    <source>
        <dbReference type="EMBL" id="KJU81655.1"/>
    </source>
</evidence>
<sequence length="51" mass="5480">MPGCSDFLGCFLSTGFLGCFEEGCLDVMVAFLAVPPKVFHSRIFICSSNEG</sequence>
<dbReference type="AlphaFoldDB" id="A0A0F3GI85"/>
<proteinExistence type="predicted"/>
<dbReference type="EMBL" id="LACI01002613">
    <property type="protein sequence ID" value="KJU81655.1"/>
    <property type="molecule type" value="Genomic_DNA"/>
</dbReference>